<dbReference type="Proteomes" id="UP000276301">
    <property type="component" value="Unassembled WGS sequence"/>
</dbReference>
<dbReference type="EMBL" id="RCHT01000013">
    <property type="protein sequence ID" value="RLL10672.1"/>
    <property type="molecule type" value="Genomic_DNA"/>
</dbReference>
<dbReference type="GO" id="GO:0000049">
    <property type="term" value="F:tRNA binding"/>
    <property type="evidence" value="ECO:0007669"/>
    <property type="project" value="TreeGrafter"/>
</dbReference>
<dbReference type="PANTHER" id="PTHR17490">
    <property type="entry name" value="SUA5"/>
    <property type="match status" value="1"/>
</dbReference>
<feature type="binding site" evidence="14">
    <location>
        <position position="123"/>
    </location>
    <ligand>
        <name>L-threonine</name>
        <dbReference type="ChEBI" id="CHEBI:57926"/>
    </ligand>
</feature>
<feature type="binding site" evidence="14">
    <location>
        <position position="143"/>
    </location>
    <ligand>
        <name>L-threonine</name>
        <dbReference type="ChEBI" id="CHEBI:57926"/>
    </ligand>
</feature>
<feature type="binding site" evidence="14">
    <location>
        <position position="64"/>
    </location>
    <ligand>
        <name>ATP</name>
        <dbReference type="ChEBI" id="CHEBI:30616"/>
    </ligand>
</feature>
<keyword evidence="8 13" id="KW-0548">Nucleotidyltransferase</keyword>
<gene>
    <name evidence="16" type="ORF">D4A47_08505</name>
</gene>
<keyword evidence="6 13" id="KW-0808">Transferase</keyword>
<feature type="binding site" evidence="14">
    <location>
        <position position="145"/>
    </location>
    <ligand>
        <name>ATP</name>
        <dbReference type="ChEBI" id="CHEBI:30616"/>
    </ligand>
</feature>
<dbReference type="SUPFAM" id="SSF55821">
    <property type="entry name" value="YrdC/RibB"/>
    <property type="match status" value="1"/>
</dbReference>
<keyword evidence="10 13" id="KW-0067">ATP-binding</keyword>
<name>A0A498CLH3_9FIRM</name>
<evidence type="ECO:0000256" key="7">
    <source>
        <dbReference type="ARBA" id="ARBA00022694"/>
    </source>
</evidence>
<dbReference type="InterPro" id="IPR005145">
    <property type="entry name" value="Sua5_C"/>
</dbReference>
<dbReference type="GO" id="GO:0005737">
    <property type="term" value="C:cytoplasm"/>
    <property type="evidence" value="ECO:0007669"/>
    <property type="project" value="UniProtKB-SubCell"/>
</dbReference>
<evidence type="ECO:0000313" key="17">
    <source>
        <dbReference type="Proteomes" id="UP000276301"/>
    </source>
</evidence>
<evidence type="ECO:0000256" key="1">
    <source>
        <dbReference type="ARBA" id="ARBA00004496"/>
    </source>
</evidence>
<dbReference type="GO" id="GO:0061710">
    <property type="term" value="F:L-threonylcarbamoyladenylate synthase"/>
    <property type="evidence" value="ECO:0007669"/>
    <property type="project" value="UniProtKB-EC"/>
</dbReference>
<keyword evidence="17" id="KW-1185">Reference proteome</keyword>
<evidence type="ECO:0000256" key="13">
    <source>
        <dbReference type="PIRNR" id="PIRNR004930"/>
    </source>
</evidence>
<feature type="binding site" evidence="14">
    <location>
        <position position="119"/>
    </location>
    <ligand>
        <name>ATP</name>
        <dbReference type="ChEBI" id="CHEBI:30616"/>
    </ligand>
</feature>
<organism evidence="16 17">
    <name type="scientific">Anaerotruncus massiliensis</name>
    <name type="common">ex Liu et al. 2021</name>
    <dbReference type="NCBI Taxonomy" id="2321404"/>
    <lineage>
        <taxon>Bacteria</taxon>
        <taxon>Bacillati</taxon>
        <taxon>Bacillota</taxon>
        <taxon>Clostridia</taxon>
        <taxon>Eubacteriales</taxon>
        <taxon>Oscillospiraceae</taxon>
        <taxon>Anaerotruncus</taxon>
    </lineage>
</organism>
<dbReference type="GO" id="GO:0008033">
    <property type="term" value="P:tRNA processing"/>
    <property type="evidence" value="ECO:0007669"/>
    <property type="project" value="UniProtKB-KW"/>
</dbReference>
<feature type="domain" description="YrdC-like" evidence="15">
    <location>
        <begin position="15"/>
        <end position="201"/>
    </location>
</feature>
<evidence type="ECO:0000256" key="2">
    <source>
        <dbReference type="ARBA" id="ARBA00007663"/>
    </source>
</evidence>
<comment type="similarity">
    <text evidence="2 13">Belongs to the SUA5 family.</text>
</comment>
<evidence type="ECO:0000256" key="8">
    <source>
        <dbReference type="ARBA" id="ARBA00022695"/>
    </source>
</evidence>
<feature type="binding site" evidence="14">
    <location>
        <position position="153"/>
    </location>
    <ligand>
        <name>ATP</name>
        <dbReference type="ChEBI" id="CHEBI:30616"/>
    </ligand>
</feature>
<dbReference type="RefSeq" id="WP_121586962.1">
    <property type="nucleotide sequence ID" value="NZ_RCHT01000013.1"/>
</dbReference>
<feature type="binding site" evidence="14">
    <location>
        <position position="69"/>
    </location>
    <ligand>
        <name>L-threonine</name>
        <dbReference type="ChEBI" id="CHEBI:57926"/>
    </ligand>
</feature>
<evidence type="ECO:0000256" key="10">
    <source>
        <dbReference type="ARBA" id="ARBA00022840"/>
    </source>
</evidence>
<proteinExistence type="inferred from homology"/>
<dbReference type="FunFam" id="3.90.870.10:FF:000008">
    <property type="entry name" value="Threonylcarbamoyl-AMP synthase"/>
    <property type="match status" value="1"/>
</dbReference>
<evidence type="ECO:0000256" key="14">
    <source>
        <dbReference type="PIRSR" id="PIRSR004930-1"/>
    </source>
</evidence>
<dbReference type="PIRSF" id="PIRSF004930">
    <property type="entry name" value="Tln_factor_SUA5"/>
    <property type="match status" value="1"/>
</dbReference>
<keyword evidence="9 13" id="KW-0547">Nucleotide-binding</keyword>
<evidence type="ECO:0000256" key="4">
    <source>
        <dbReference type="ARBA" id="ARBA00015492"/>
    </source>
</evidence>
<dbReference type="InterPro" id="IPR006070">
    <property type="entry name" value="Sua5-like_dom"/>
</dbReference>
<dbReference type="NCBIfam" id="TIGR00057">
    <property type="entry name" value="L-threonylcarbamoyladenylate synthase"/>
    <property type="match status" value="1"/>
</dbReference>
<dbReference type="Gene3D" id="3.90.870.10">
    <property type="entry name" value="DHBP synthase"/>
    <property type="match status" value="1"/>
</dbReference>
<sequence length="342" mass="36915">MQTKLLKITDISRDSAALDEAAALLRQGKLVAIPTETVYGLAANALDPAAAKAIYAAKGRPSDNPLIVHVSSLEEVAPLVRELPAALERLAGRFWPGPMTVILPKSSRVPKETSGGLDTVAVRMPAHPVARELIRRAGVPLAAPSANLSGSPSPTCARHCVDDLTGRVDAIVDGGECDVGVESTVLTLCTDPPRVLRPGAVTLEMLREVLPDIEYDPGVFEHLPDDRKVASPGMKYRHYSPKARVVLVRGSLGQFKRFIAAQKHAFGILCFEGEEKHFTQKCITYGAESDPASQAHRLFDALREVDRDGLTLVYTRVSDDEGIGQAVYNRLLRAAGFDEVLL</sequence>
<dbReference type="InterPro" id="IPR010923">
    <property type="entry name" value="T(6)A37_SUA5"/>
</dbReference>
<evidence type="ECO:0000256" key="3">
    <source>
        <dbReference type="ARBA" id="ARBA00012584"/>
    </source>
</evidence>
<dbReference type="PROSITE" id="PS51163">
    <property type="entry name" value="YRDC"/>
    <property type="match status" value="1"/>
</dbReference>
<feature type="binding site" evidence="14">
    <location>
        <position position="239"/>
    </location>
    <ligand>
        <name>ATP</name>
        <dbReference type="ChEBI" id="CHEBI:30616"/>
    </ligand>
</feature>
<feature type="binding site" evidence="14">
    <location>
        <position position="60"/>
    </location>
    <ligand>
        <name>ATP</name>
        <dbReference type="ChEBI" id="CHEBI:30616"/>
    </ligand>
</feature>
<evidence type="ECO:0000256" key="12">
    <source>
        <dbReference type="ARBA" id="ARBA00048366"/>
    </source>
</evidence>
<dbReference type="InterPro" id="IPR038385">
    <property type="entry name" value="Sua5/YwlC_C"/>
</dbReference>
<keyword evidence="5 13" id="KW-0963">Cytoplasm</keyword>
<evidence type="ECO:0000259" key="15">
    <source>
        <dbReference type="PROSITE" id="PS51163"/>
    </source>
</evidence>
<dbReference type="InterPro" id="IPR017945">
    <property type="entry name" value="DHBP_synth_RibB-like_a/b_dom"/>
</dbReference>
<dbReference type="Pfam" id="PF03481">
    <property type="entry name" value="Sua5_C"/>
    <property type="match status" value="1"/>
</dbReference>
<evidence type="ECO:0000256" key="11">
    <source>
        <dbReference type="ARBA" id="ARBA00029774"/>
    </source>
</evidence>
<reference evidence="16 17" key="1">
    <citation type="submission" date="2018-10" db="EMBL/GenBank/DDBJ databases">
        <title>Anaerotruncus faecis sp. nov., isolated from human feces.</title>
        <authorList>
            <person name="Wang Y.-J."/>
        </authorList>
    </citation>
    <scope>NUCLEOTIDE SEQUENCE [LARGE SCALE GENOMIC DNA]</scope>
    <source>
        <strain evidence="16 17">22A2-44</strain>
    </source>
</reference>
<evidence type="ECO:0000256" key="5">
    <source>
        <dbReference type="ARBA" id="ARBA00022490"/>
    </source>
</evidence>
<dbReference type="PANTHER" id="PTHR17490:SF16">
    <property type="entry name" value="THREONYLCARBAMOYL-AMP SYNTHASE"/>
    <property type="match status" value="1"/>
</dbReference>
<feature type="binding site" evidence="14">
    <location>
        <position position="197"/>
    </location>
    <ligand>
        <name>ATP</name>
        <dbReference type="ChEBI" id="CHEBI:30616"/>
    </ligand>
</feature>
<dbReference type="AlphaFoldDB" id="A0A498CLH3"/>
<evidence type="ECO:0000256" key="9">
    <source>
        <dbReference type="ARBA" id="ARBA00022741"/>
    </source>
</evidence>
<dbReference type="GO" id="GO:0003725">
    <property type="term" value="F:double-stranded RNA binding"/>
    <property type="evidence" value="ECO:0007669"/>
    <property type="project" value="UniProtKB-UniRule"/>
</dbReference>
<dbReference type="EC" id="2.7.7.87" evidence="3 13"/>
<protein>
    <recommendedName>
        <fullName evidence="4 13">Threonylcarbamoyl-AMP synthase</fullName>
        <shortName evidence="13">TC-AMP synthase</shortName>
        <ecNumber evidence="3 13">2.7.7.87</ecNumber>
    </recommendedName>
    <alternativeName>
        <fullName evidence="11 13">L-threonylcarbamoyladenylate synthase</fullName>
    </alternativeName>
</protein>
<accession>A0A498CLH3</accession>
<comment type="caution">
    <text evidence="16">The sequence shown here is derived from an EMBL/GenBank/DDBJ whole genome shotgun (WGS) entry which is preliminary data.</text>
</comment>
<comment type="subcellular location">
    <subcellularLocation>
        <location evidence="1 13">Cytoplasm</location>
    </subcellularLocation>
</comment>
<evidence type="ECO:0000256" key="6">
    <source>
        <dbReference type="ARBA" id="ARBA00022679"/>
    </source>
</evidence>
<feature type="binding site" evidence="14">
    <location>
        <position position="37"/>
    </location>
    <ligand>
        <name>L-threonine</name>
        <dbReference type="ChEBI" id="CHEBI:57926"/>
    </ligand>
</feature>
<dbReference type="GO" id="GO:0006450">
    <property type="term" value="P:regulation of translational fidelity"/>
    <property type="evidence" value="ECO:0007669"/>
    <property type="project" value="TreeGrafter"/>
</dbReference>
<feature type="binding site" evidence="14">
    <location>
        <position position="183"/>
    </location>
    <ligand>
        <name>L-threonine</name>
        <dbReference type="ChEBI" id="CHEBI:57926"/>
    </ligand>
</feature>
<dbReference type="GO" id="GO:0005524">
    <property type="term" value="F:ATP binding"/>
    <property type="evidence" value="ECO:0007669"/>
    <property type="project" value="UniProtKB-UniRule"/>
</dbReference>
<evidence type="ECO:0000313" key="16">
    <source>
        <dbReference type="EMBL" id="RLL10672.1"/>
    </source>
</evidence>
<comment type="catalytic activity">
    <reaction evidence="12 13">
        <text>L-threonine + hydrogencarbonate + ATP = L-threonylcarbamoyladenylate + diphosphate + H2O</text>
        <dbReference type="Rhea" id="RHEA:36407"/>
        <dbReference type="ChEBI" id="CHEBI:15377"/>
        <dbReference type="ChEBI" id="CHEBI:17544"/>
        <dbReference type="ChEBI" id="CHEBI:30616"/>
        <dbReference type="ChEBI" id="CHEBI:33019"/>
        <dbReference type="ChEBI" id="CHEBI:57926"/>
        <dbReference type="ChEBI" id="CHEBI:73682"/>
        <dbReference type="EC" id="2.7.7.87"/>
    </reaction>
</comment>
<comment type="function">
    <text evidence="13">Required for the formation of a threonylcarbamoyl group on adenosine at position 37 (t(6)A37) in tRNAs that read codons beginning with adenine.</text>
</comment>
<dbReference type="InterPro" id="IPR050156">
    <property type="entry name" value="TC-AMP_synthase_SUA5"/>
</dbReference>
<keyword evidence="7 13" id="KW-0819">tRNA processing</keyword>
<dbReference type="Pfam" id="PF01300">
    <property type="entry name" value="Sua5_yciO_yrdC"/>
    <property type="match status" value="1"/>
</dbReference>
<dbReference type="Gene3D" id="3.40.50.11030">
    <property type="entry name" value="Threonylcarbamoyl-AMP synthase, C-terminal domain"/>
    <property type="match status" value="1"/>
</dbReference>